<reference evidence="2 3" key="1">
    <citation type="submission" date="2021-03" db="EMBL/GenBank/DDBJ databases">
        <title>Sequencing the genomes of 1000 actinobacteria strains.</title>
        <authorList>
            <person name="Klenk H.-P."/>
        </authorList>
    </citation>
    <scope>NUCLEOTIDE SEQUENCE [LARGE SCALE GENOMIC DNA]</scope>
    <source>
        <strain evidence="2 3">DSM 44580</strain>
    </source>
</reference>
<dbReference type="PROSITE" id="PS51257">
    <property type="entry name" value="PROKAR_LIPOPROTEIN"/>
    <property type="match status" value="1"/>
</dbReference>
<feature type="chain" id="PRO_5046543926" description="DUF3558 domain-containing protein" evidence="1">
    <location>
        <begin position="22"/>
        <end position="200"/>
    </location>
</feature>
<keyword evidence="3" id="KW-1185">Reference proteome</keyword>
<evidence type="ECO:0000313" key="3">
    <source>
        <dbReference type="Proteomes" id="UP001519363"/>
    </source>
</evidence>
<dbReference type="RefSeq" id="WP_158103529.1">
    <property type="nucleotide sequence ID" value="NZ_JAGIOO010000001.1"/>
</dbReference>
<dbReference type="EMBL" id="JAGIOO010000001">
    <property type="protein sequence ID" value="MBP2476760.1"/>
    <property type="molecule type" value="Genomic_DNA"/>
</dbReference>
<evidence type="ECO:0000313" key="2">
    <source>
        <dbReference type="EMBL" id="MBP2476760.1"/>
    </source>
</evidence>
<comment type="caution">
    <text evidence="2">The sequence shown here is derived from an EMBL/GenBank/DDBJ whole genome shotgun (WGS) entry which is preliminary data.</text>
</comment>
<name>A0ABS5AJL5_9PSEU</name>
<evidence type="ECO:0000256" key="1">
    <source>
        <dbReference type="SAM" id="SignalP"/>
    </source>
</evidence>
<feature type="signal peptide" evidence="1">
    <location>
        <begin position="1"/>
        <end position="21"/>
    </location>
</feature>
<evidence type="ECO:0008006" key="4">
    <source>
        <dbReference type="Google" id="ProtNLM"/>
    </source>
</evidence>
<keyword evidence="1" id="KW-0732">Signal</keyword>
<protein>
    <recommendedName>
        <fullName evidence="4">DUF3558 domain-containing protein</fullName>
    </recommendedName>
</protein>
<organism evidence="2 3">
    <name type="scientific">Crossiella equi</name>
    <dbReference type="NCBI Taxonomy" id="130796"/>
    <lineage>
        <taxon>Bacteria</taxon>
        <taxon>Bacillati</taxon>
        <taxon>Actinomycetota</taxon>
        <taxon>Actinomycetes</taxon>
        <taxon>Pseudonocardiales</taxon>
        <taxon>Pseudonocardiaceae</taxon>
        <taxon>Crossiella</taxon>
    </lineage>
</organism>
<dbReference type="Pfam" id="PF12079">
    <property type="entry name" value="DUF3558"/>
    <property type="match status" value="1"/>
</dbReference>
<sequence>MTLRRWLFGTTLITAALVTTACGGGAETPPPSTPTTSAAAPGEWAKVKVQPKTVDIGFRTKPCDSLTQAERTELKLPSPPVPKESPVGCTFANKSTNPAEKLEVEVVLSELTLVQKFGPTAPEPKSGLIVGSVSGFPAISSLLDKEQRVCMVFVAVSATETLHATHSASLTPGSPVPNKDACGYTRGLLEKVIAKLPAGT</sequence>
<accession>A0ABS5AJL5</accession>
<proteinExistence type="predicted"/>
<gene>
    <name evidence="2" type="ORF">JOF53_005632</name>
</gene>
<dbReference type="InterPro" id="IPR024520">
    <property type="entry name" value="DUF3558"/>
</dbReference>
<dbReference type="Proteomes" id="UP001519363">
    <property type="component" value="Unassembled WGS sequence"/>
</dbReference>